<dbReference type="InterPro" id="IPR004808">
    <property type="entry name" value="AP_endonuc_1"/>
</dbReference>
<dbReference type="PROSITE" id="PS51435">
    <property type="entry name" value="AP_NUCLEASE_F1_4"/>
    <property type="match status" value="1"/>
</dbReference>
<sequence length="473" mass="53822">MKIVSWNVNGLRSLKKKIGVIITELEADVACFQETKITKELMTEELAIVDGYRSYFSYSRARAGYSGVVIYCRRGLQPEHATDSLITKLDSEDDLSFSLPADTLKCLDNEGRTLIAQFRLQDEGKEKSLLTLINLYCPCVTGETEGRELFRLQFLQTLEERIKQLQKISYVIVLGDINISHKVIDSCDPGDTEEFLSQPHRQWLDKMLTPGPGALIDTYRVLHPCTKYAYTCWNTKLNARQTNFGTRIDYILLDGRLREHLKSAEVMAKYMGSDHCPVQAEITNINVKPSVKPPPLCSSYRFKAKQQKLTMFMTNANKKSHDDMFNSIPLSETGTNPPEKKRKPVKNQSLANFLIKEKNEVKQENESQEEPLSQSQLSDSSQSDSVIGGEKSQSQEWSKLFSKKSAPKCLTHQETCVLQTVKKVGKNKGKKFYSCARPVGLANDKQARCSYFLWADEVSYNLKFENLFCKMCM</sequence>
<feature type="region of interest" description="Disordered" evidence="14">
    <location>
        <begin position="320"/>
        <end position="346"/>
    </location>
</feature>
<evidence type="ECO:0000256" key="2">
    <source>
        <dbReference type="ARBA" id="ARBA00007092"/>
    </source>
</evidence>
<dbReference type="EC" id="3.1.-.-" evidence="13"/>
<evidence type="ECO:0000256" key="3">
    <source>
        <dbReference type="ARBA" id="ARBA00022723"/>
    </source>
</evidence>
<feature type="active site" description="Proton acceptor" evidence="9">
    <location>
        <position position="275"/>
    </location>
</feature>
<proteinExistence type="inferred from homology"/>
<feature type="binding site" evidence="10">
    <location>
        <position position="275"/>
    </location>
    <ligand>
        <name>Mg(2+)</name>
        <dbReference type="ChEBI" id="CHEBI:18420"/>
        <label>1</label>
    </ligand>
</feature>
<evidence type="ECO:0000259" key="15">
    <source>
        <dbReference type="PROSITE" id="PS51999"/>
    </source>
</evidence>
<dbReference type="GO" id="GO:0008311">
    <property type="term" value="F:double-stranded DNA 3'-5' DNA exonuclease activity"/>
    <property type="evidence" value="ECO:0007669"/>
    <property type="project" value="UniProtKB-EC"/>
</dbReference>
<keyword evidence="4 12" id="KW-0863">Zinc-finger</keyword>
<dbReference type="PANTHER" id="PTHR22748:SF4">
    <property type="entry name" value="DNA-(APURINIC OR APYRIMIDINIC SITE) ENDONUCLEASE 2"/>
    <property type="match status" value="1"/>
</dbReference>
<dbReference type="AlphaFoldDB" id="A0A7J7JA71"/>
<dbReference type="GO" id="GO:0003906">
    <property type="term" value="F:DNA-(apurinic or apyrimidinic site) endonuclease activity"/>
    <property type="evidence" value="ECO:0007669"/>
    <property type="project" value="TreeGrafter"/>
</dbReference>
<dbReference type="Proteomes" id="UP000593567">
    <property type="component" value="Unassembled WGS sequence"/>
</dbReference>
<name>A0A7J7JA71_BUGNE</name>
<feature type="domain" description="GRF-type" evidence="15">
    <location>
        <begin position="409"/>
        <end position="458"/>
    </location>
</feature>
<dbReference type="InterPro" id="IPR010666">
    <property type="entry name" value="Znf_GRF"/>
</dbReference>
<feature type="site" description="Interaction with DNA substrate" evidence="11">
    <location>
        <position position="275"/>
    </location>
</feature>
<dbReference type="SUPFAM" id="SSF56219">
    <property type="entry name" value="DNase I-like"/>
    <property type="match status" value="1"/>
</dbReference>
<feature type="active site" evidence="9">
    <location>
        <position position="136"/>
    </location>
</feature>
<keyword evidence="10" id="KW-0464">Manganese</keyword>
<evidence type="ECO:0000256" key="1">
    <source>
        <dbReference type="ARBA" id="ARBA00000493"/>
    </source>
</evidence>
<dbReference type="GO" id="GO:0008270">
    <property type="term" value="F:zinc ion binding"/>
    <property type="evidence" value="ECO:0007669"/>
    <property type="project" value="UniProtKB-KW"/>
</dbReference>
<feature type="binding site" evidence="10">
    <location>
        <position position="176"/>
    </location>
    <ligand>
        <name>Mg(2+)</name>
        <dbReference type="ChEBI" id="CHEBI:18420"/>
        <label>1</label>
    </ligand>
</feature>
<evidence type="ECO:0000256" key="7">
    <source>
        <dbReference type="ARBA" id="ARBA00022842"/>
    </source>
</evidence>
<feature type="binding site" evidence="10">
    <location>
        <position position="274"/>
    </location>
    <ligand>
        <name>Mg(2+)</name>
        <dbReference type="ChEBI" id="CHEBI:18420"/>
        <label>1</label>
    </ligand>
</feature>
<evidence type="ECO:0000256" key="5">
    <source>
        <dbReference type="ARBA" id="ARBA00022801"/>
    </source>
</evidence>
<dbReference type="OrthoDB" id="391817at2759"/>
<dbReference type="Pfam" id="PF06839">
    <property type="entry name" value="Zn_ribbon_GRF"/>
    <property type="match status" value="1"/>
</dbReference>
<evidence type="ECO:0000256" key="11">
    <source>
        <dbReference type="PIRSR" id="PIRSR604808-3"/>
    </source>
</evidence>
<protein>
    <recommendedName>
        <fullName evidence="13">DNA-(apurinic or apyrimidinic site) endonuclease</fullName>
        <ecNumber evidence="13">3.1.-.-</ecNumber>
    </recommendedName>
</protein>
<dbReference type="GO" id="GO:0006284">
    <property type="term" value="P:base-excision repair"/>
    <property type="evidence" value="ECO:0007669"/>
    <property type="project" value="TreeGrafter"/>
</dbReference>
<comment type="cofactor">
    <cofactor evidence="10 13">
        <name>Mg(2+)</name>
        <dbReference type="ChEBI" id="CHEBI:18420"/>
    </cofactor>
    <cofactor evidence="10 13">
        <name>Mn(2+)</name>
        <dbReference type="ChEBI" id="CHEBI:29035"/>
    </cofactor>
    <text evidence="10 13">Probably binds two magnesium or manganese ions per subunit.</text>
</comment>
<comment type="catalytic activity">
    <reaction evidence="1">
        <text>Exonucleolytic cleavage in the 3'- to 5'-direction to yield nucleoside 5'-phosphates.</text>
        <dbReference type="EC" id="3.1.11.2"/>
    </reaction>
</comment>
<feature type="binding site" evidence="10">
    <location>
        <position position="34"/>
    </location>
    <ligand>
        <name>Mg(2+)</name>
        <dbReference type="ChEBI" id="CHEBI:18420"/>
        <label>1</label>
    </ligand>
</feature>
<evidence type="ECO:0000256" key="6">
    <source>
        <dbReference type="ARBA" id="ARBA00022833"/>
    </source>
</evidence>
<dbReference type="InterPro" id="IPR005135">
    <property type="entry name" value="Endo/exonuclease/phosphatase"/>
</dbReference>
<evidence type="ECO:0000256" key="10">
    <source>
        <dbReference type="PIRSR" id="PIRSR604808-2"/>
    </source>
</evidence>
<evidence type="ECO:0000256" key="12">
    <source>
        <dbReference type="PROSITE-ProRule" id="PRU01343"/>
    </source>
</evidence>
<dbReference type="PANTHER" id="PTHR22748">
    <property type="entry name" value="AP ENDONUCLEASE"/>
    <property type="match status" value="1"/>
</dbReference>
<keyword evidence="5" id="KW-0378">Hydrolase</keyword>
<keyword evidence="7 10" id="KW-0460">Magnesium</keyword>
<keyword evidence="6" id="KW-0862">Zinc</keyword>
<comment type="caution">
    <text evidence="16">The sequence shown here is derived from an EMBL/GenBank/DDBJ whole genome shotgun (WGS) entry which is preliminary data.</text>
</comment>
<evidence type="ECO:0000256" key="14">
    <source>
        <dbReference type="SAM" id="MobiDB-lite"/>
    </source>
</evidence>
<feature type="site" description="Transition state stabilizer" evidence="11">
    <location>
        <position position="178"/>
    </location>
</feature>
<organism evidence="16 17">
    <name type="scientific">Bugula neritina</name>
    <name type="common">Brown bryozoan</name>
    <name type="synonym">Sertularia neritina</name>
    <dbReference type="NCBI Taxonomy" id="10212"/>
    <lineage>
        <taxon>Eukaryota</taxon>
        <taxon>Metazoa</taxon>
        <taxon>Spiralia</taxon>
        <taxon>Lophotrochozoa</taxon>
        <taxon>Bryozoa</taxon>
        <taxon>Gymnolaemata</taxon>
        <taxon>Cheilostomatida</taxon>
        <taxon>Flustrina</taxon>
        <taxon>Buguloidea</taxon>
        <taxon>Bugulidae</taxon>
        <taxon>Bugula</taxon>
    </lineage>
</organism>
<evidence type="ECO:0000256" key="4">
    <source>
        <dbReference type="ARBA" id="ARBA00022771"/>
    </source>
</evidence>
<keyword evidence="13" id="KW-0234">DNA repair</keyword>
<feature type="active site" description="Proton donor/acceptor" evidence="9">
    <location>
        <position position="176"/>
    </location>
</feature>
<dbReference type="GO" id="GO:0005634">
    <property type="term" value="C:nucleus"/>
    <property type="evidence" value="ECO:0007669"/>
    <property type="project" value="TreeGrafter"/>
</dbReference>
<keyword evidence="3 10" id="KW-0479">Metal-binding</keyword>
<evidence type="ECO:0000313" key="17">
    <source>
        <dbReference type="Proteomes" id="UP000593567"/>
    </source>
</evidence>
<dbReference type="Gene3D" id="3.60.10.10">
    <property type="entry name" value="Endonuclease/exonuclease/phosphatase"/>
    <property type="match status" value="1"/>
</dbReference>
<keyword evidence="17" id="KW-1185">Reference proteome</keyword>
<feature type="binding site" evidence="10">
    <location>
        <position position="7"/>
    </location>
    <ligand>
        <name>Mg(2+)</name>
        <dbReference type="ChEBI" id="CHEBI:18420"/>
        <label>1</label>
    </ligand>
</feature>
<feature type="compositionally biased region" description="Low complexity" evidence="14">
    <location>
        <begin position="370"/>
        <end position="385"/>
    </location>
</feature>
<dbReference type="Pfam" id="PF03372">
    <property type="entry name" value="Exo_endo_phos"/>
    <property type="match status" value="1"/>
</dbReference>
<dbReference type="InterPro" id="IPR036691">
    <property type="entry name" value="Endo/exonu/phosph_ase_sf"/>
</dbReference>
<dbReference type="PROSITE" id="PS51999">
    <property type="entry name" value="ZF_GRF"/>
    <property type="match status" value="1"/>
</dbReference>
<accession>A0A7J7JA71</accession>
<feature type="binding site" evidence="10">
    <location>
        <position position="178"/>
    </location>
    <ligand>
        <name>Mg(2+)</name>
        <dbReference type="ChEBI" id="CHEBI:18420"/>
        <label>1</label>
    </ligand>
</feature>
<evidence type="ECO:0000256" key="9">
    <source>
        <dbReference type="PIRSR" id="PIRSR604808-1"/>
    </source>
</evidence>
<comment type="similarity">
    <text evidence="2 13">Belongs to the DNA repair enzymes AP/ExoA family.</text>
</comment>
<keyword evidence="13" id="KW-0227">DNA damage</keyword>
<evidence type="ECO:0000313" key="16">
    <source>
        <dbReference type="EMBL" id="KAF6022258.1"/>
    </source>
</evidence>
<reference evidence="16" key="1">
    <citation type="submission" date="2020-06" db="EMBL/GenBank/DDBJ databases">
        <title>Draft genome of Bugula neritina, a colonial animal packing powerful symbionts and potential medicines.</title>
        <authorList>
            <person name="Rayko M."/>
        </authorList>
    </citation>
    <scope>NUCLEOTIDE SEQUENCE [LARGE SCALE GENOMIC DNA]</scope>
    <source>
        <strain evidence="16">Kwan_BN1</strain>
    </source>
</reference>
<dbReference type="GO" id="GO:0008081">
    <property type="term" value="F:phosphoric diester hydrolase activity"/>
    <property type="evidence" value="ECO:0007669"/>
    <property type="project" value="TreeGrafter"/>
</dbReference>
<evidence type="ECO:0000256" key="8">
    <source>
        <dbReference type="ARBA" id="ARBA00023242"/>
    </source>
</evidence>
<feature type="region of interest" description="Disordered" evidence="14">
    <location>
        <begin position="360"/>
        <end position="393"/>
    </location>
</feature>
<dbReference type="NCBIfam" id="TIGR00633">
    <property type="entry name" value="xth"/>
    <property type="match status" value="1"/>
</dbReference>
<evidence type="ECO:0000256" key="13">
    <source>
        <dbReference type="RuleBase" id="RU362131"/>
    </source>
</evidence>
<keyword evidence="8" id="KW-0539">Nucleus</keyword>
<dbReference type="EMBL" id="VXIV02002876">
    <property type="protein sequence ID" value="KAF6022258.1"/>
    <property type="molecule type" value="Genomic_DNA"/>
</dbReference>
<gene>
    <name evidence="16" type="ORF">EB796_019443</name>
</gene>
<feature type="site" description="Important for catalytic activity" evidence="11">
    <location>
        <position position="249"/>
    </location>
</feature>